<sequence length="269" mass="27450">MKTASAERLAKRTAVKERTRQSLKDKERAEYTRLVESNPKLLGGLSAGRPSAARKSRQKNKSTSVAVSGAVVGTRAVVRELPADTAVPESSSAGVLPSAAIPLPPSPQQAVDQHTADSIGVHKEDGQAAAGGSDGSRGCGDNGRGDIAGVVDGDEGLSAGAFVEQPAVVVSPSPPLPNHNDVAGLPTDRATAGEQQQEGGVCGGGEGAAGVSSSYVRGDSYELRSEGFSRLTTVRPCRAAAAYMSRANAAIGQWAPKAVKVQRGGAEEK</sequence>
<reference evidence="2 3" key="1">
    <citation type="submission" date="2014-11" db="EMBL/GenBank/DDBJ databases">
        <authorList>
            <person name="Zhu J."/>
            <person name="Qi W."/>
            <person name="Song R."/>
        </authorList>
    </citation>
    <scope>NUCLEOTIDE SEQUENCE [LARGE SCALE GENOMIC DNA]</scope>
</reference>
<feature type="compositionally biased region" description="Gly residues" evidence="1">
    <location>
        <begin position="132"/>
        <end position="142"/>
    </location>
</feature>
<name>A0A0G4ELG6_VITBC</name>
<dbReference type="PhylomeDB" id="A0A0G4ELG6"/>
<dbReference type="Proteomes" id="UP000041254">
    <property type="component" value="Unassembled WGS sequence"/>
</dbReference>
<protein>
    <submittedName>
        <fullName evidence="2">Uncharacterized protein</fullName>
    </submittedName>
</protein>
<evidence type="ECO:0000313" key="2">
    <source>
        <dbReference type="EMBL" id="CEL97849.1"/>
    </source>
</evidence>
<feature type="region of interest" description="Disordered" evidence="1">
    <location>
        <begin position="83"/>
        <end position="151"/>
    </location>
</feature>
<evidence type="ECO:0000313" key="3">
    <source>
        <dbReference type="Proteomes" id="UP000041254"/>
    </source>
</evidence>
<dbReference type="AlphaFoldDB" id="A0A0G4ELG6"/>
<dbReference type="VEuPathDB" id="CryptoDB:Vbra_5100"/>
<dbReference type="EMBL" id="CDMY01000257">
    <property type="protein sequence ID" value="CEL97849.1"/>
    <property type="molecule type" value="Genomic_DNA"/>
</dbReference>
<organism evidence="2 3">
    <name type="scientific">Vitrella brassicaformis (strain CCMP3155)</name>
    <dbReference type="NCBI Taxonomy" id="1169540"/>
    <lineage>
        <taxon>Eukaryota</taxon>
        <taxon>Sar</taxon>
        <taxon>Alveolata</taxon>
        <taxon>Colpodellida</taxon>
        <taxon>Vitrellaceae</taxon>
        <taxon>Vitrella</taxon>
    </lineage>
</organism>
<feature type="compositionally biased region" description="Basic and acidic residues" evidence="1">
    <location>
        <begin position="8"/>
        <end position="33"/>
    </location>
</feature>
<accession>A0A0G4ELG6</accession>
<dbReference type="InParanoid" id="A0A0G4ELG6"/>
<feature type="region of interest" description="Disordered" evidence="1">
    <location>
        <begin position="1"/>
        <end position="69"/>
    </location>
</feature>
<gene>
    <name evidence="2" type="ORF">Vbra_5100</name>
</gene>
<evidence type="ECO:0000256" key="1">
    <source>
        <dbReference type="SAM" id="MobiDB-lite"/>
    </source>
</evidence>
<feature type="region of interest" description="Disordered" evidence="1">
    <location>
        <begin position="169"/>
        <end position="209"/>
    </location>
</feature>
<proteinExistence type="predicted"/>
<keyword evidence="3" id="KW-1185">Reference proteome</keyword>